<dbReference type="RefSeq" id="WP_043253517.1">
    <property type="nucleotide sequence ID" value="NZ_HG322950.1"/>
</dbReference>
<reference evidence="2 3" key="1">
    <citation type="submission" date="2013-03" db="EMBL/GenBank/DDBJ databases">
        <authorList>
            <person name="Linke B."/>
        </authorList>
    </citation>
    <scope>NUCLEOTIDE SEQUENCE [LARGE SCALE GENOMIC DNA]</scope>
    <source>
        <strain evidence="2 3">B13</strain>
    </source>
</reference>
<dbReference type="AlphaFoldDB" id="A0A024HKK2"/>
<dbReference type="STRING" id="1301098.PKB_3817"/>
<proteinExistence type="predicted"/>
<accession>A0A024HKK2</accession>
<protein>
    <submittedName>
        <fullName evidence="2">Hypothetical membrane protein</fullName>
    </submittedName>
</protein>
<organism evidence="2 3">
    <name type="scientific">Pseudomonas knackmussii (strain DSM 6978 / CCUG 54928 / LMG 23759 / B13)</name>
    <dbReference type="NCBI Taxonomy" id="1301098"/>
    <lineage>
        <taxon>Bacteria</taxon>
        <taxon>Pseudomonadati</taxon>
        <taxon>Pseudomonadota</taxon>
        <taxon>Gammaproteobacteria</taxon>
        <taxon>Pseudomonadales</taxon>
        <taxon>Pseudomonadaceae</taxon>
        <taxon>Pseudomonas</taxon>
    </lineage>
</organism>
<dbReference type="PATRIC" id="fig|1301098.3.peg.3826"/>
<keyword evidence="3" id="KW-1185">Reference proteome</keyword>
<dbReference type="KEGG" id="pkc:PKB_3817"/>
<dbReference type="EMBL" id="HG322950">
    <property type="protein sequence ID" value="CDF85154.1"/>
    <property type="molecule type" value="Genomic_DNA"/>
</dbReference>
<dbReference type="HOGENOM" id="CLU_168987_0_0_6"/>
<name>A0A024HKK2_PSEKB</name>
<gene>
    <name evidence="2" type="ORF">PKB_3817</name>
</gene>
<evidence type="ECO:0000256" key="1">
    <source>
        <dbReference type="SAM" id="Phobius"/>
    </source>
</evidence>
<dbReference type="Proteomes" id="UP000025241">
    <property type="component" value="Chromosome I"/>
</dbReference>
<reference evidence="2 3" key="2">
    <citation type="submission" date="2014-05" db="EMBL/GenBank/DDBJ databases">
        <title>Genome sequence of the 3-chlorobenzoate degrading bacterium Pseudomonas knackmussii B13 shows multiple evidence for horizontal gene transfer.</title>
        <authorList>
            <person name="Miyazaki R."/>
            <person name="Bertelli C."/>
            <person name="Falquet L."/>
            <person name="Robinson-Rechavi M."/>
            <person name="Gharib W."/>
            <person name="Roy S."/>
            <person name="Van der Meer J.R."/>
        </authorList>
    </citation>
    <scope>NUCLEOTIDE SEQUENCE [LARGE SCALE GENOMIC DNA]</scope>
    <source>
        <strain evidence="2 3">B13</strain>
    </source>
</reference>
<keyword evidence="1" id="KW-1133">Transmembrane helix</keyword>
<keyword evidence="1" id="KW-0472">Membrane</keyword>
<evidence type="ECO:0000313" key="3">
    <source>
        <dbReference type="Proteomes" id="UP000025241"/>
    </source>
</evidence>
<evidence type="ECO:0000313" key="2">
    <source>
        <dbReference type="EMBL" id="CDF85154.1"/>
    </source>
</evidence>
<sequence>MSEQPRLSARPSRQELRKAIVRLRLEVQRQELRQEMHQLMQPLQHVREMGEGLRRQLPASAPLWAAGGAGLLALVLGRNRRLRRMLRLGLLLIPLLLEARSRNRSESGDEKAP</sequence>
<keyword evidence="1" id="KW-0812">Transmembrane</keyword>
<feature type="transmembrane region" description="Helical" evidence="1">
    <location>
        <begin position="59"/>
        <end position="77"/>
    </location>
</feature>